<dbReference type="Proteomes" id="UP000501690">
    <property type="component" value="Linkage Group LG1"/>
</dbReference>
<organism evidence="1 2">
    <name type="scientific">Vigna unguiculata</name>
    <name type="common">Cowpea</name>
    <dbReference type="NCBI Taxonomy" id="3917"/>
    <lineage>
        <taxon>Eukaryota</taxon>
        <taxon>Viridiplantae</taxon>
        <taxon>Streptophyta</taxon>
        <taxon>Embryophyta</taxon>
        <taxon>Tracheophyta</taxon>
        <taxon>Spermatophyta</taxon>
        <taxon>Magnoliopsida</taxon>
        <taxon>eudicotyledons</taxon>
        <taxon>Gunneridae</taxon>
        <taxon>Pentapetalae</taxon>
        <taxon>rosids</taxon>
        <taxon>fabids</taxon>
        <taxon>Fabales</taxon>
        <taxon>Fabaceae</taxon>
        <taxon>Papilionoideae</taxon>
        <taxon>50 kb inversion clade</taxon>
        <taxon>NPAAA clade</taxon>
        <taxon>indigoferoid/millettioid clade</taxon>
        <taxon>Phaseoleae</taxon>
        <taxon>Vigna</taxon>
    </lineage>
</organism>
<keyword evidence="2" id="KW-1185">Reference proteome</keyword>
<accession>A0A4D6KMA0</accession>
<proteinExistence type="predicted"/>
<dbReference type="AlphaFoldDB" id="A0A4D6KMA0"/>
<sequence>MNDSLVESTPTFRLCSNLNPRLGFYLLGFPKPVRFEPKHYTRTIPLRFPRFLRDSIGGTPIGRAFPAIPRRRSLIKWYSKPLVLGPP</sequence>
<evidence type="ECO:0000313" key="1">
    <source>
        <dbReference type="EMBL" id="QCD78642.1"/>
    </source>
</evidence>
<protein>
    <submittedName>
        <fullName evidence="1">Uncharacterized protein</fullName>
    </submittedName>
</protein>
<evidence type="ECO:0000313" key="2">
    <source>
        <dbReference type="Proteomes" id="UP000501690"/>
    </source>
</evidence>
<gene>
    <name evidence="1" type="ORF">DEO72_LG1g2278</name>
</gene>
<reference evidence="1 2" key="1">
    <citation type="submission" date="2019-04" db="EMBL/GenBank/DDBJ databases">
        <title>An improved genome assembly and genetic linkage map for asparagus bean, Vigna unguiculata ssp. sesquipedialis.</title>
        <authorList>
            <person name="Xia Q."/>
            <person name="Zhang R."/>
            <person name="Dong Y."/>
        </authorList>
    </citation>
    <scope>NUCLEOTIDE SEQUENCE [LARGE SCALE GENOMIC DNA]</scope>
    <source>
        <tissue evidence="1">Leaf</tissue>
    </source>
</reference>
<name>A0A4D6KMA0_VIGUN</name>
<dbReference type="EMBL" id="CP039345">
    <property type="protein sequence ID" value="QCD78642.1"/>
    <property type="molecule type" value="Genomic_DNA"/>
</dbReference>